<feature type="domain" description="Ig-like" evidence="10">
    <location>
        <begin position="210"/>
        <end position="297"/>
    </location>
</feature>
<keyword evidence="8" id="KW-0325">Glycoprotein</keyword>
<dbReference type="FunFam" id="2.60.40.10:FF:000204">
    <property type="entry name" value="Major histocompatibility complex, class I-related protein"/>
    <property type="match status" value="1"/>
</dbReference>
<dbReference type="InterPro" id="IPR037055">
    <property type="entry name" value="MHC_I-like_Ag-recog_sf"/>
</dbReference>
<dbReference type="GO" id="GO:0005615">
    <property type="term" value="C:extracellular space"/>
    <property type="evidence" value="ECO:0007669"/>
    <property type="project" value="TreeGrafter"/>
</dbReference>
<evidence type="ECO:0000313" key="12">
    <source>
        <dbReference type="RefSeq" id="XP_008696616.1"/>
    </source>
</evidence>
<dbReference type="InterPro" id="IPR001039">
    <property type="entry name" value="MHC_I_a_a1/a2"/>
</dbReference>
<gene>
    <name evidence="12" type="primary">AZGP1</name>
</gene>
<accession>A0A384CP60</accession>
<evidence type="ECO:0000256" key="9">
    <source>
        <dbReference type="RuleBase" id="RU004439"/>
    </source>
</evidence>
<evidence type="ECO:0000259" key="10">
    <source>
        <dbReference type="PROSITE" id="PS50835"/>
    </source>
</evidence>
<dbReference type="Proteomes" id="UP000261680">
    <property type="component" value="Unplaced"/>
</dbReference>
<proteinExistence type="inferred from homology"/>
<reference evidence="12" key="1">
    <citation type="submission" date="2025-08" db="UniProtKB">
        <authorList>
            <consortium name="RefSeq"/>
        </authorList>
    </citation>
    <scope>IDENTIFICATION</scope>
    <source>
        <tissue evidence="12">Whole blood</tissue>
    </source>
</reference>
<dbReference type="InterPro" id="IPR050208">
    <property type="entry name" value="MHC_class-I_related"/>
</dbReference>
<dbReference type="AlphaFoldDB" id="A0A384CP60"/>
<dbReference type="InterPro" id="IPR007110">
    <property type="entry name" value="Ig-like_dom"/>
</dbReference>
<dbReference type="PANTHER" id="PTHR16675">
    <property type="entry name" value="MHC CLASS I-RELATED"/>
    <property type="match status" value="1"/>
</dbReference>
<keyword evidence="3" id="KW-0812">Transmembrane</keyword>
<dbReference type="GeneID" id="103670005"/>
<evidence type="ECO:0000256" key="5">
    <source>
        <dbReference type="ARBA" id="ARBA00022989"/>
    </source>
</evidence>
<organism evidence="11 12">
    <name type="scientific">Ursus maritimus</name>
    <name type="common">Polar bear</name>
    <name type="synonym">Thalarctos maritimus</name>
    <dbReference type="NCBI Taxonomy" id="29073"/>
    <lineage>
        <taxon>Eukaryota</taxon>
        <taxon>Metazoa</taxon>
        <taxon>Chordata</taxon>
        <taxon>Craniata</taxon>
        <taxon>Vertebrata</taxon>
        <taxon>Euteleostomi</taxon>
        <taxon>Mammalia</taxon>
        <taxon>Eutheria</taxon>
        <taxon>Laurasiatheria</taxon>
        <taxon>Carnivora</taxon>
        <taxon>Caniformia</taxon>
        <taxon>Ursidae</taxon>
        <taxon>Ursus</taxon>
    </lineage>
</organism>
<dbReference type="PANTHER" id="PTHR16675:SF289">
    <property type="entry name" value="ZINC-ALPHA-2-GLYCOPROTEIN"/>
    <property type="match status" value="1"/>
</dbReference>
<evidence type="ECO:0000313" key="11">
    <source>
        <dbReference type="Proteomes" id="UP000261680"/>
    </source>
</evidence>
<dbReference type="Pfam" id="PF00129">
    <property type="entry name" value="MHC_I"/>
    <property type="match status" value="1"/>
</dbReference>
<dbReference type="InterPro" id="IPR011162">
    <property type="entry name" value="MHC_I/II-like_Ag-recog"/>
</dbReference>
<dbReference type="CDD" id="cd21010">
    <property type="entry name" value="IgC1_MHC-like_ZAG"/>
    <property type="match status" value="1"/>
</dbReference>
<dbReference type="Gene3D" id="2.60.40.10">
    <property type="entry name" value="Immunoglobulins"/>
    <property type="match status" value="1"/>
</dbReference>
<comment type="similarity">
    <text evidence="2 9">Belongs to the MHC class I family.</text>
</comment>
<dbReference type="GO" id="GO:0009897">
    <property type="term" value="C:external side of plasma membrane"/>
    <property type="evidence" value="ECO:0007669"/>
    <property type="project" value="TreeGrafter"/>
</dbReference>
<evidence type="ECO:0000256" key="3">
    <source>
        <dbReference type="ARBA" id="ARBA00022692"/>
    </source>
</evidence>
<dbReference type="InterPro" id="IPR003597">
    <property type="entry name" value="Ig_C1-set"/>
</dbReference>
<protein>
    <submittedName>
        <fullName evidence="12">Zinc-alpha-2-glycoprotein isoform X2</fullName>
    </submittedName>
</protein>
<dbReference type="Gene3D" id="3.30.500.10">
    <property type="entry name" value="MHC class I-like antigen recognition-like"/>
    <property type="match status" value="1"/>
</dbReference>
<dbReference type="GO" id="GO:0002486">
    <property type="term" value="P:antigen processing and presentation of endogenous peptide antigen via MHC class I via ER pathway, TAP-independent"/>
    <property type="evidence" value="ECO:0007669"/>
    <property type="project" value="TreeGrafter"/>
</dbReference>
<keyword evidence="7" id="KW-1015">Disulfide bond</keyword>
<dbReference type="GO" id="GO:0002476">
    <property type="term" value="P:antigen processing and presentation of endogenous peptide antigen via MHC class Ib"/>
    <property type="evidence" value="ECO:0007669"/>
    <property type="project" value="TreeGrafter"/>
</dbReference>
<evidence type="ECO:0000256" key="6">
    <source>
        <dbReference type="ARBA" id="ARBA00023136"/>
    </source>
</evidence>
<comment type="subcellular location">
    <subcellularLocation>
        <location evidence="1">Membrane</location>
        <topology evidence="1">Single-pass membrane protein</topology>
    </subcellularLocation>
</comment>
<keyword evidence="6" id="KW-0472">Membrane</keyword>
<evidence type="ECO:0000256" key="7">
    <source>
        <dbReference type="ARBA" id="ARBA00023157"/>
    </source>
</evidence>
<keyword evidence="11" id="KW-1185">Reference proteome</keyword>
<dbReference type="PROSITE" id="PS00290">
    <property type="entry name" value="IG_MHC"/>
    <property type="match status" value="1"/>
</dbReference>
<dbReference type="GO" id="GO:0006955">
    <property type="term" value="P:immune response"/>
    <property type="evidence" value="ECO:0007669"/>
    <property type="project" value="TreeGrafter"/>
</dbReference>
<dbReference type="PROSITE" id="PS50835">
    <property type="entry name" value="IG_LIKE"/>
    <property type="match status" value="1"/>
</dbReference>
<dbReference type="SUPFAM" id="SSF54452">
    <property type="entry name" value="MHC antigen-recognition domain"/>
    <property type="match status" value="1"/>
</dbReference>
<dbReference type="GO" id="GO:0001916">
    <property type="term" value="P:positive regulation of T cell mediated cytotoxicity"/>
    <property type="evidence" value="ECO:0007669"/>
    <property type="project" value="TreeGrafter"/>
</dbReference>
<keyword evidence="4" id="KW-0732">Signal</keyword>
<dbReference type="SMART" id="SM00407">
    <property type="entry name" value="IGc1"/>
    <property type="match status" value="1"/>
</dbReference>
<evidence type="ECO:0000256" key="2">
    <source>
        <dbReference type="ARBA" id="ARBA00006909"/>
    </source>
</evidence>
<keyword evidence="5" id="KW-1133">Transmembrane helix</keyword>
<dbReference type="SUPFAM" id="SSF48726">
    <property type="entry name" value="Immunoglobulin"/>
    <property type="match status" value="1"/>
</dbReference>
<dbReference type="RefSeq" id="XP_008696616.1">
    <property type="nucleotide sequence ID" value="XM_008698394.2"/>
</dbReference>
<dbReference type="FunFam" id="3.30.500.10:FF:000001">
    <property type="entry name" value="H-2 class I histocompatibility antigen, alpha chain"/>
    <property type="match status" value="1"/>
</dbReference>
<evidence type="ECO:0000256" key="4">
    <source>
        <dbReference type="ARBA" id="ARBA00022729"/>
    </source>
</evidence>
<dbReference type="PRINTS" id="PR01638">
    <property type="entry name" value="MHCCLASSI"/>
</dbReference>
<dbReference type="CTD" id="563"/>
<name>A0A384CP60_URSMA</name>
<dbReference type="InterPro" id="IPR003006">
    <property type="entry name" value="Ig/MHC_CS"/>
</dbReference>
<dbReference type="Pfam" id="PF07654">
    <property type="entry name" value="C1-set"/>
    <property type="match status" value="1"/>
</dbReference>
<evidence type="ECO:0000256" key="1">
    <source>
        <dbReference type="ARBA" id="ARBA00004167"/>
    </source>
</evidence>
<evidence type="ECO:0000256" key="8">
    <source>
        <dbReference type="ARBA" id="ARBA00023180"/>
    </source>
</evidence>
<dbReference type="InterPro" id="IPR036179">
    <property type="entry name" value="Ig-like_dom_sf"/>
</dbReference>
<dbReference type="InterPro" id="IPR011161">
    <property type="entry name" value="MHC_I-like_Ag-recog"/>
</dbReference>
<dbReference type="InterPro" id="IPR013783">
    <property type="entry name" value="Ig-like_fold"/>
</dbReference>
<dbReference type="OrthoDB" id="8936120at2759"/>
<sequence length="314" mass="35258">MCVLDLTEVKALGVRVRRSPERPAVRAGSSCLPCGGRPASPKLHNAYRCKRAFPAQPPSTKTGAHSEDRKAIPSYPWSQMEGIEDWEKESELQKAREDIFMVTLKDIMDYYKDKEGSHTFQGMFGCELQSNKSSGAFWRYAYNGRNFIEFNKEIPAWVPQDPAALNTKQKWEAEEVYVLRAKAYLEEECPAMLRGYLQYGKTYLDRQDPPSVSITSHGTPGETQTLKCRADGFYPREIELHWIQGDDTQETESGGDILPSGNSAYQSWVVLSVSPQGRASDSYSCRVTHSSLAQPLTVLWQGARAEGSQGAREQ</sequence>